<accession>A0A367YF44</accession>
<feature type="compositionally biased region" description="Low complexity" evidence="1">
    <location>
        <begin position="68"/>
        <end position="77"/>
    </location>
</feature>
<comment type="caution">
    <text evidence="2">The sequence shown here is derived from an EMBL/GenBank/DDBJ whole genome shotgun (WGS) entry which is preliminary data.</text>
</comment>
<dbReference type="EMBL" id="QLNQ01000022">
    <property type="protein sequence ID" value="RCK64495.1"/>
    <property type="molecule type" value="Genomic_DNA"/>
</dbReference>
<organism evidence="2 3">
    <name type="scientific">Candida viswanathii</name>
    <dbReference type="NCBI Taxonomy" id="5486"/>
    <lineage>
        <taxon>Eukaryota</taxon>
        <taxon>Fungi</taxon>
        <taxon>Dikarya</taxon>
        <taxon>Ascomycota</taxon>
        <taxon>Saccharomycotina</taxon>
        <taxon>Pichiomycetes</taxon>
        <taxon>Debaryomycetaceae</taxon>
        <taxon>Candida/Lodderomyces clade</taxon>
        <taxon>Candida</taxon>
    </lineage>
</organism>
<keyword evidence="3" id="KW-1185">Reference proteome</keyword>
<sequence>MGHHASKSKNKNKSATTTSKLGSSSKPTKTTTAALAKPGSAPKAASTAGTRKFTTESRALGSKDGDEGNVVASASNGNGNGDGAQLNAREALARAAEERYKKLQDQKLGQSERLRAKAKQSKNDKGL</sequence>
<feature type="compositionally biased region" description="Basic residues" evidence="1">
    <location>
        <begin position="1"/>
        <end position="12"/>
    </location>
</feature>
<reference evidence="2 3" key="1">
    <citation type="submission" date="2018-06" db="EMBL/GenBank/DDBJ databases">
        <title>Whole genome sequencing of Candida tropicalis (genome annotated by CSBL at Korea University).</title>
        <authorList>
            <person name="Ahn J."/>
        </authorList>
    </citation>
    <scope>NUCLEOTIDE SEQUENCE [LARGE SCALE GENOMIC DNA]</scope>
    <source>
        <strain evidence="2 3">ATCC 20962</strain>
    </source>
</reference>
<feature type="compositionally biased region" description="Low complexity" evidence="1">
    <location>
        <begin position="13"/>
        <end position="39"/>
    </location>
</feature>
<dbReference type="AlphaFoldDB" id="A0A367YF44"/>
<gene>
    <name evidence="2" type="ORF">Cantr_00357</name>
</gene>
<feature type="region of interest" description="Disordered" evidence="1">
    <location>
        <begin position="1"/>
        <end position="86"/>
    </location>
</feature>
<protein>
    <submittedName>
        <fullName evidence="2">Uncharacterized protein</fullName>
    </submittedName>
</protein>
<feature type="region of interest" description="Disordered" evidence="1">
    <location>
        <begin position="103"/>
        <end position="127"/>
    </location>
</feature>
<name>A0A367YF44_9ASCO</name>
<evidence type="ECO:0000256" key="1">
    <source>
        <dbReference type="SAM" id="MobiDB-lite"/>
    </source>
</evidence>
<dbReference type="Proteomes" id="UP000253472">
    <property type="component" value="Unassembled WGS sequence"/>
</dbReference>
<proteinExistence type="predicted"/>
<evidence type="ECO:0000313" key="2">
    <source>
        <dbReference type="EMBL" id="RCK64495.1"/>
    </source>
</evidence>
<evidence type="ECO:0000313" key="3">
    <source>
        <dbReference type="Proteomes" id="UP000253472"/>
    </source>
</evidence>